<dbReference type="PANTHER" id="PTHR34504:SF2">
    <property type="entry name" value="UPF0150 PROTEIN SSL0259"/>
    <property type="match status" value="1"/>
</dbReference>
<feature type="domain" description="HicB-like antitoxin of toxin-antitoxin system" evidence="1">
    <location>
        <begin position="4"/>
        <end position="64"/>
    </location>
</feature>
<dbReference type="Gene3D" id="3.30.160.250">
    <property type="match status" value="1"/>
</dbReference>
<reference evidence="3" key="1">
    <citation type="submission" date="2017-04" db="EMBL/GenBank/DDBJ databases">
        <authorList>
            <person name="Varghese N."/>
            <person name="Submissions S."/>
        </authorList>
    </citation>
    <scope>NUCLEOTIDE SEQUENCE [LARGE SCALE GENOMIC DNA]</scope>
    <source>
        <strain evidence="3">DSM 9293</strain>
    </source>
</reference>
<sequence>MARYIVIVEKSDDEYFAYVPALPGCTSSGQTPGQALDHIIEAISLTQSYLTEQHLPIPDQIETIAEVEVH</sequence>
<dbReference type="AlphaFoldDB" id="A0A1W1WBP2"/>
<evidence type="ECO:0000313" key="3">
    <source>
        <dbReference type="Proteomes" id="UP000192660"/>
    </source>
</evidence>
<dbReference type="InterPro" id="IPR051404">
    <property type="entry name" value="TA_system_antitoxin"/>
</dbReference>
<gene>
    <name evidence="2" type="ORF">SAMN00768000_1232</name>
</gene>
<dbReference type="RefSeq" id="WP_084661009.1">
    <property type="nucleotide sequence ID" value="NZ_FWWY01000001.1"/>
</dbReference>
<dbReference type="Pfam" id="PF15919">
    <property type="entry name" value="HicB_lk_antitox"/>
    <property type="match status" value="1"/>
</dbReference>
<protein>
    <submittedName>
        <fullName evidence="2">Predicted nuclease of the RNAse H fold, HicB family</fullName>
    </submittedName>
</protein>
<name>A0A1W1WBP2_SULTA</name>
<dbReference type="InterPro" id="IPR031807">
    <property type="entry name" value="HicB-like"/>
</dbReference>
<evidence type="ECO:0000259" key="1">
    <source>
        <dbReference type="Pfam" id="PF15919"/>
    </source>
</evidence>
<organism evidence="2 3">
    <name type="scientific">Sulfobacillus thermosulfidooxidans (strain DSM 9293 / VKM B-1269 / AT-1)</name>
    <dbReference type="NCBI Taxonomy" id="929705"/>
    <lineage>
        <taxon>Bacteria</taxon>
        <taxon>Bacillati</taxon>
        <taxon>Bacillota</taxon>
        <taxon>Clostridia</taxon>
        <taxon>Eubacteriales</taxon>
        <taxon>Clostridiales Family XVII. Incertae Sedis</taxon>
        <taxon>Sulfobacillus</taxon>
    </lineage>
</organism>
<dbReference type="SUPFAM" id="SSF143100">
    <property type="entry name" value="TTHA1013/TTHA0281-like"/>
    <property type="match status" value="1"/>
</dbReference>
<dbReference type="EMBL" id="FWWY01000001">
    <property type="protein sequence ID" value="SMC03714.1"/>
    <property type="molecule type" value="Genomic_DNA"/>
</dbReference>
<dbReference type="InterPro" id="IPR035069">
    <property type="entry name" value="TTHA1013/TTHA0281-like"/>
</dbReference>
<evidence type="ECO:0000313" key="2">
    <source>
        <dbReference type="EMBL" id="SMC03714.1"/>
    </source>
</evidence>
<dbReference type="Proteomes" id="UP000192660">
    <property type="component" value="Unassembled WGS sequence"/>
</dbReference>
<dbReference type="OrthoDB" id="5419659at2"/>
<keyword evidence="3" id="KW-1185">Reference proteome</keyword>
<proteinExistence type="predicted"/>
<accession>A0A1W1WBP2</accession>
<dbReference type="PANTHER" id="PTHR34504">
    <property type="entry name" value="ANTITOXIN HICB"/>
    <property type="match status" value="1"/>
</dbReference>